<dbReference type="Pfam" id="PF00027">
    <property type="entry name" value="cNMP_binding"/>
    <property type="match status" value="1"/>
</dbReference>
<dbReference type="PROSITE" id="PS50042">
    <property type="entry name" value="CNMP_BINDING_3"/>
    <property type="match status" value="1"/>
</dbReference>
<dbReference type="EMBL" id="LOHG01000002">
    <property type="protein sequence ID" value="MCI8208592.1"/>
    <property type="molecule type" value="Genomic_DNA"/>
</dbReference>
<evidence type="ECO:0000259" key="1">
    <source>
        <dbReference type="PROSITE" id="PS50042"/>
    </source>
</evidence>
<dbReference type="SUPFAM" id="SSF51206">
    <property type="entry name" value="cAMP-binding domain-like"/>
    <property type="match status" value="1"/>
</dbReference>
<keyword evidence="3" id="KW-1185">Reference proteome</keyword>
<gene>
    <name evidence="2" type="ORF">AUC61_03500</name>
</gene>
<dbReference type="InterPro" id="IPR014710">
    <property type="entry name" value="RmlC-like_jellyroll"/>
</dbReference>
<accession>A0ABS9ZGA2</accession>
<comment type="caution">
    <text evidence="2">The sequence shown here is derived from an EMBL/GenBank/DDBJ whole genome shotgun (WGS) entry which is preliminary data.</text>
</comment>
<evidence type="ECO:0000313" key="3">
    <source>
        <dbReference type="Proteomes" id="UP001320513"/>
    </source>
</evidence>
<name>A0ABS9ZGA2_9PSED</name>
<proteinExistence type="predicted"/>
<dbReference type="Gene3D" id="2.60.120.10">
    <property type="entry name" value="Jelly Rolls"/>
    <property type="match status" value="1"/>
</dbReference>
<dbReference type="RefSeq" id="WP_243244485.1">
    <property type="nucleotide sequence ID" value="NZ_LOHG01000002.1"/>
</dbReference>
<evidence type="ECO:0000313" key="2">
    <source>
        <dbReference type="EMBL" id="MCI8208592.1"/>
    </source>
</evidence>
<feature type="domain" description="Cyclic nucleotide-binding" evidence="1">
    <location>
        <begin position="16"/>
        <end position="119"/>
    </location>
</feature>
<dbReference type="Proteomes" id="UP001320513">
    <property type="component" value="Unassembled WGS sequence"/>
</dbReference>
<protein>
    <submittedName>
        <fullName evidence="2">Cyclic nucleotide-binding protein</fullName>
    </submittedName>
</protein>
<organism evidence="2 3">
    <name type="scientific">Pseudomonas maioricensis</name>
    <dbReference type="NCBI Taxonomy" id="1766623"/>
    <lineage>
        <taxon>Bacteria</taxon>
        <taxon>Pseudomonadati</taxon>
        <taxon>Pseudomonadota</taxon>
        <taxon>Gammaproteobacteria</taxon>
        <taxon>Pseudomonadales</taxon>
        <taxon>Pseudomonadaceae</taxon>
        <taxon>Pseudomonas</taxon>
    </lineage>
</organism>
<reference evidence="2 3" key="1">
    <citation type="submission" date="2015-12" db="EMBL/GenBank/DDBJ databases">
        <title>Phylogenomics in the description of a new species in the Pseudomonas syringae group.</title>
        <authorList>
            <person name="Busquets A."/>
            <person name="Gomila M."/>
            <person name="Beiki F."/>
            <person name="Rahimian H."/>
            <person name="Mulet M."/>
            <person name="Sanchez D."/>
            <person name="Garcia-Valdes E."/>
            <person name="Lalucat J."/>
        </authorList>
    </citation>
    <scope>NUCLEOTIDE SEQUENCE [LARGE SCALE GENOMIC DNA]</scope>
    <source>
        <strain evidence="2 3">S25</strain>
    </source>
</reference>
<dbReference type="CDD" id="cd00038">
    <property type="entry name" value="CAP_ED"/>
    <property type="match status" value="1"/>
</dbReference>
<dbReference type="InterPro" id="IPR018490">
    <property type="entry name" value="cNMP-bd_dom_sf"/>
</dbReference>
<dbReference type="InterPro" id="IPR000595">
    <property type="entry name" value="cNMP-bd_dom"/>
</dbReference>
<sequence>MTNGAGWRSRLMSDSWFGHLPAALQDSLLDATRQTRKTPGKFLFEKGDEPCGLYALVEGSVRVGAPADQRLVPRLEPVRTPYWFGEVSLFDGMPRRFDVYSMEQSIFLHVPQSVLNDLLEENPAHWRPFADLLSQKMGINLLRPDRIKLLTPKARVAWRLLMLAEGYGHLSHARRLIGFDEIEAQRTADLSPSELLDVLQDLHQRKILRMGDEQVEIFDVIKLRKAANTLRAKSLCLAP</sequence>